<protein>
    <submittedName>
        <fullName evidence="1">Uncharacterized protein</fullName>
    </submittedName>
</protein>
<comment type="caution">
    <text evidence="1">The sequence shown here is derived from an EMBL/GenBank/DDBJ whole genome shotgun (WGS) entry which is preliminary data.</text>
</comment>
<dbReference type="Proteomes" id="UP000176608">
    <property type="component" value="Unassembled WGS sequence"/>
</dbReference>
<dbReference type="AlphaFoldDB" id="A0A1F4UQE6"/>
<organism evidence="1 2">
    <name type="scientific">candidate division WWE3 bacterium RIFCSPHIGHO2_01_FULL_42_13</name>
    <dbReference type="NCBI Taxonomy" id="1802617"/>
    <lineage>
        <taxon>Bacteria</taxon>
        <taxon>Katanobacteria</taxon>
    </lineage>
</organism>
<sequence>MARVRRAVYISLASLFPISWGWGWSKRLLELLSEIEYTGVQMLPFRGQTRSSLAKFPARLVIAYEGAWNTGSLLSALKRLSPKYGGEKDPSLVDWTLFGGESAAKRRLDQFRRFFPYAIHVRHEGNKSAIVEANPELGWEWDKYFQQAGLVIDTWHIRRAANIATGKSILPVTNTEESYLSFLRQASTRANVRLLHLQPRRDDGGKELGDFLTGRPNLLTEAVRVLRAPVVVEIKPSPFYSLVDPDVYKIDLRQIARRVSAVREAR</sequence>
<gene>
    <name evidence="1" type="ORF">A2886_00830</name>
</gene>
<proteinExistence type="predicted"/>
<evidence type="ECO:0000313" key="1">
    <source>
        <dbReference type="EMBL" id="OGC47175.1"/>
    </source>
</evidence>
<dbReference type="STRING" id="1802617.A2886_00830"/>
<dbReference type="EMBL" id="MEVA01000016">
    <property type="protein sequence ID" value="OGC47175.1"/>
    <property type="molecule type" value="Genomic_DNA"/>
</dbReference>
<accession>A0A1F4UQE6</accession>
<reference evidence="1 2" key="1">
    <citation type="journal article" date="2016" name="Nat. Commun.">
        <title>Thousands of microbial genomes shed light on interconnected biogeochemical processes in an aquifer system.</title>
        <authorList>
            <person name="Anantharaman K."/>
            <person name="Brown C.T."/>
            <person name="Hug L.A."/>
            <person name="Sharon I."/>
            <person name="Castelle C.J."/>
            <person name="Probst A.J."/>
            <person name="Thomas B.C."/>
            <person name="Singh A."/>
            <person name="Wilkins M.J."/>
            <person name="Karaoz U."/>
            <person name="Brodie E.L."/>
            <person name="Williams K.H."/>
            <person name="Hubbard S.S."/>
            <person name="Banfield J.F."/>
        </authorList>
    </citation>
    <scope>NUCLEOTIDE SEQUENCE [LARGE SCALE GENOMIC DNA]</scope>
</reference>
<name>A0A1F4UQE6_UNCKA</name>
<evidence type="ECO:0000313" key="2">
    <source>
        <dbReference type="Proteomes" id="UP000176608"/>
    </source>
</evidence>